<evidence type="ECO:0000313" key="3">
    <source>
        <dbReference type="Proteomes" id="UP000199352"/>
    </source>
</evidence>
<sequence length="309" mass="32917">MAPPLFWGCGSARVASCTGTSRSERVRARVVPLTGTAPLLEPFQLSEHLWHLSSRLLHTPAGNHKSTRNEAATKRSAAGDRAGPAPGSCPPRLDRCAVDRAGNAEMRPNCGPAVALRTSRVTPDAPFLGSPEESAEWNRTDEMIEDLASRPVVTPRHAARDSRLWTVGSPQVLAAVGWTTFVSAVSRSGADRRHRSDRGNARLCDGFTAAYLRRKLLRGQVEVAFRDGTDAGNWWRISGPPGGCGRRSVGAPAGRGPQVGRDVRAGRLSVGSLPAVRTPVNSAATSDGPPTWLMTSFKSTSAELGAMTR</sequence>
<proteinExistence type="predicted"/>
<dbReference type="Proteomes" id="UP000199352">
    <property type="component" value="Unassembled WGS sequence"/>
</dbReference>
<protein>
    <submittedName>
        <fullName evidence="2">Uncharacterized protein</fullName>
    </submittedName>
</protein>
<evidence type="ECO:0000256" key="1">
    <source>
        <dbReference type="SAM" id="MobiDB-lite"/>
    </source>
</evidence>
<gene>
    <name evidence="2" type="ORF">SAMN05216188_13316</name>
</gene>
<keyword evidence="3" id="KW-1185">Reference proteome</keyword>
<name>A0A1H9WF93_9PSEU</name>
<dbReference type="STRING" id="402600.SAMN05216188_13316"/>
<organism evidence="2 3">
    <name type="scientific">Lentzea xinjiangensis</name>
    <dbReference type="NCBI Taxonomy" id="402600"/>
    <lineage>
        <taxon>Bacteria</taxon>
        <taxon>Bacillati</taxon>
        <taxon>Actinomycetota</taxon>
        <taxon>Actinomycetes</taxon>
        <taxon>Pseudonocardiales</taxon>
        <taxon>Pseudonocardiaceae</taxon>
        <taxon>Lentzea</taxon>
    </lineage>
</organism>
<reference evidence="3" key="1">
    <citation type="submission" date="2016-10" db="EMBL/GenBank/DDBJ databases">
        <authorList>
            <person name="Varghese N."/>
            <person name="Submissions S."/>
        </authorList>
    </citation>
    <scope>NUCLEOTIDE SEQUENCE [LARGE SCALE GENOMIC DNA]</scope>
    <source>
        <strain evidence="3">CGMCC 4.3525</strain>
    </source>
</reference>
<evidence type="ECO:0000313" key="2">
    <source>
        <dbReference type="EMBL" id="SES32459.1"/>
    </source>
</evidence>
<accession>A0A1H9WF93</accession>
<dbReference type="EMBL" id="FOFR01000033">
    <property type="protein sequence ID" value="SES32459.1"/>
    <property type="molecule type" value="Genomic_DNA"/>
</dbReference>
<dbReference type="AlphaFoldDB" id="A0A1H9WF93"/>
<feature type="region of interest" description="Disordered" evidence="1">
    <location>
        <begin position="59"/>
        <end position="92"/>
    </location>
</feature>